<accession>A0A7S7YFC2</accession>
<evidence type="ECO:0000313" key="3">
    <source>
        <dbReference type="Proteomes" id="UP001162098"/>
    </source>
</evidence>
<dbReference type="KEGG" id="vg:80543686"/>
<evidence type="ECO:0000313" key="2">
    <source>
        <dbReference type="EMBL" id="QPB44490.1"/>
    </source>
</evidence>
<reference evidence="2 3" key="1">
    <citation type="submission" date="2020-09" db="EMBL/GenBank/DDBJ databases">
        <authorList>
            <person name="Zhang R."/>
            <person name="Garcia K."/>
            <person name="Ogata H."/>
        </authorList>
    </citation>
    <scope>NUCLEOTIDE SEQUENCE [LARGE SCALE GENOMIC DNA]</scope>
    <source>
        <strain evidence="3">stheno</strain>
    </source>
</reference>
<dbReference type="EMBL" id="MW018138">
    <property type="protein sequence ID" value="QPB44490.1"/>
    <property type="molecule type" value="Genomic_DNA"/>
</dbReference>
<feature type="region of interest" description="Disordered" evidence="1">
    <location>
        <begin position="92"/>
        <end position="182"/>
    </location>
</feature>
<keyword evidence="3" id="KW-1185">Reference proteome</keyword>
<proteinExistence type="predicted"/>
<sequence length="195" mass="22003">MDPNTAATPLQISDLEYRLSRLRYNCRRISENSGKMLDRFHQLLFPDPLSSLATLAMVQQAGRRASLPETTTTPTQQQQQHSIFLSLIEATNSEEGEEEDCARTAGSSDSPRRKRTQRVLVVRDDGDDEDGDDSEYDPDCRRPPPAKRRRSSSQSESSTSGHARSACAVHQRMHKKCNNDHECELDAMRNRARAS</sequence>
<name>A0A7S7YFC2_9VIRU</name>
<feature type="compositionally biased region" description="Acidic residues" evidence="1">
    <location>
        <begin position="125"/>
        <end position="137"/>
    </location>
</feature>
<evidence type="ECO:0000256" key="1">
    <source>
        <dbReference type="SAM" id="MobiDB-lite"/>
    </source>
</evidence>
<protein>
    <submittedName>
        <fullName evidence="2">Uncharacterized protein</fullName>
    </submittedName>
</protein>
<dbReference type="Proteomes" id="UP001162098">
    <property type="component" value="Segment"/>
</dbReference>
<organism evidence="2 3">
    <name type="scientific">Medusavirus stheno T3</name>
    <dbReference type="NCBI Taxonomy" id="3069717"/>
    <lineage>
        <taxon>Viruses</taxon>
        <taxon>Varidnaviria</taxon>
        <taxon>Bamfordvirae</taxon>
        <taxon>Nucleocytoviricota</taxon>
        <taxon>Megaviricetes</taxon>
        <taxon>Mamonoviridae</taxon>
        <taxon>Medusavirus</taxon>
        <taxon>Medusavirus sthenus</taxon>
    </lineage>
</organism>